<feature type="transmembrane region" description="Helical" evidence="1">
    <location>
        <begin position="12"/>
        <end position="32"/>
    </location>
</feature>
<evidence type="ECO:0008006" key="4">
    <source>
        <dbReference type="Google" id="ProtNLM"/>
    </source>
</evidence>
<gene>
    <name evidence="2" type="ORF">J2S44_005772</name>
</gene>
<keyword evidence="1" id="KW-1133">Transmembrane helix</keyword>
<dbReference type="AlphaFoldDB" id="A0AAE3ZTE6"/>
<reference evidence="2 3" key="1">
    <citation type="submission" date="2023-07" db="EMBL/GenBank/DDBJ databases">
        <title>Sequencing the genomes of 1000 actinobacteria strains.</title>
        <authorList>
            <person name="Klenk H.-P."/>
        </authorList>
    </citation>
    <scope>NUCLEOTIDE SEQUENCE [LARGE SCALE GENOMIC DNA]</scope>
    <source>
        <strain evidence="2 3">DSM 44711</strain>
    </source>
</reference>
<dbReference type="EMBL" id="JAVDYC010000001">
    <property type="protein sequence ID" value="MDR7325522.1"/>
    <property type="molecule type" value="Genomic_DNA"/>
</dbReference>
<dbReference type="Proteomes" id="UP001183629">
    <property type="component" value="Unassembled WGS sequence"/>
</dbReference>
<keyword evidence="3" id="KW-1185">Reference proteome</keyword>
<keyword evidence="1" id="KW-0472">Membrane</keyword>
<name>A0AAE3ZTE6_9ACTN</name>
<evidence type="ECO:0000313" key="2">
    <source>
        <dbReference type="EMBL" id="MDR7325522.1"/>
    </source>
</evidence>
<sequence length="155" mass="16689">MAGALVAPPRLLHSGIVLIITSSAVTSSLISARPDPASGCWADRVLLAVCVALLTVSVVWFAVPRPRLTMDAERITLHQVFPLPVTRVRWSELDAGEPVRTGGGRHTMALQLPDRLVPVPAHLLDVDPDFLARVMSELAAAADRRAFIDSRLSTV</sequence>
<accession>A0AAE3ZTE6</accession>
<comment type="caution">
    <text evidence="2">The sequence shown here is derived from an EMBL/GenBank/DDBJ whole genome shotgun (WGS) entry which is preliminary data.</text>
</comment>
<protein>
    <recommendedName>
        <fullName evidence="4">PH domain-containing protein</fullName>
    </recommendedName>
</protein>
<feature type="transmembrane region" description="Helical" evidence="1">
    <location>
        <begin position="44"/>
        <end position="63"/>
    </location>
</feature>
<organism evidence="2 3">
    <name type="scientific">Catenuloplanes niger</name>
    <dbReference type="NCBI Taxonomy" id="587534"/>
    <lineage>
        <taxon>Bacteria</taxon>
        <taxon>Bacillati</taxon>
        <taxon>Actinomycetota</taxon>
        <taxon>Actinomycetes</taxon>
        <taxon>Micromonosporales</taxon>
        <taxon>Micromonosporaceae</taxon>
        <taxon>Catenuloplanes</taxon>
    </lineage>
</organism>
<evidence type="ECO:0000313" key="3">
    <source>
        <dbReference type="Proteomes" id="UP001183629"/>
    </source>
</evidence>
<proteinExistence type="predicted"/>
<keyword evidence="1" id="KW-0812">Transmembrane</keyword>
<dbReference type="RefSeq" id="WP_310420319.1">
    <property type="nucleotide sequence ID" value="NZ_JAVDYC010000001.1"/>
</dbReference>
<evidence type="ECO:0000256" key="1">
    <source>
        <dbReference type="SAM" id="Phobius"/>
    </source>
</evidence>